<name>A0ABY5NMR3_9MICO</name>
<sequence>MLTAYPPEILLRDIAPREEGFRGGPGRLVEWPEILPMWFHYRNPVSGRVPERFWPDCVPCEVAPHARMTAHGYQRPPDGPEIDGREVPRDVRDMDGQDAI</sequence>
<dbReference type="RefSeq" id="WP_259613110.1">
    <property type="nucleotide sequence ID" value="NZ_CP091139.2"/>
</dbReference>
<evidence type="ECO:0000313" key="2">
    <source>
        <dbReference type="EMBL" id="UUT36452.1"/>
    </source>
</evidence>
<keyword evidence="3" id="KW-1185">Reference proteome</keyword>
<dbReference type="EMBL" id="CP091139">
    <property type="protein sequence ID" value="UUT36452.1"/>
    <property type="molecule type" value="Genomic_DNA"/>
</dbReference>
<dbReference type="Proteomes" id="UP001054811">
    <property type="component" value="Chromosome"/>
</dbReference>
<evidence type="ECO:0000313" key="3">
    <source>
        <dbReference type="Proteomes" id="UP001054811"/>
    </source>
</evidence>
<feature type="region of interest" description="Disordered" evidence="1">
    <location>
        <begin position="69"/>
        <end position="100"/>
    </location>
</feature>
<proteinExistence type="predicted"/>
<evidence type="ECO:0000256" key="1">
    <source>
        <dbReference type="SAM" id="MobiDB-lite"/>
    </source>
</evidence>
<organism evidence="2 3">
    <name type="scientific">Microbacterium elymi</name>
    <dbReference type="NCBI Taxonomy" id="2909587"/>
    <lineage>
        <taxon>Bacteria</taxon>
        <taxon>Bacillati</taxon>
        <taxon>Actinomycetota</taxon>
        <taxon>Actinomycetes</taxon>
        <taxon>Micrococcales</taxon>
        <taxon>Microbacteriaceae</taxon>
        <taxon>Microbacterium</taxon>
    </lineage>
</organism>
<feature type="compositionally biased region" description="Basic and acidic residues" evidence="1">
    <location>
        <begin position="82"/>
        <end position="100"/>
    </location>
</feature>
<gene>
    <name evidence="2" type="ORF">L2X98_26430</name>
</gene>
<accession>A0ABY5NMR3</accession>
<reference evidence="2" key="1">
    <citation type="submission" date="2022-01" db="EMBL/GenBank/DDBJ databases">
        <title>Microbacterium eymi and Microbacterium rhizovicinus sp. nov., isolated from the rhizospheric soil of Elymus tsukushiensis, a plant native to the Dokdo Islands, Republic of Korea.</title>
        <authorList>
            <person name="Hwang Y.J."/>
        </authorList>
    </citation>
    <scope>NUCLEOTIDE SEQUENCE</scope>
    <source>
        <strain evidence="2">KUDC0405</strain>
    </source>
</reference>
<protein>
    <submittedName>
        <fullName evidence="2">Uncharacterized protein</fullName>
    </submittedName>
</protein>